<reference evidence="2" key="1">
    <citation type="submission" date="2019-09" db="EMBL/GenBank/DDBJ databases">
        <title>Characterisation of the sponge microbiome using genome-centric metagenomics.</title>
        <authorList>
            <person name="Engelberts J.P."/>
            <person name="Robbins S.J."/>
            <person name="De Goeij J.M."/>
            <person name="Aranda M."/>
            <person name="Bell S.C."/>
            <person name="Webster N.S."/>
        </authorList>
    </citation>
    <scope>NUCLEOTIDE SEQUENCE</scope>
    <source>
        <strain evidence="2">SB0661_bin_32</strain>
    </source>
</reference>
<dbReference type="GO" id="GO:0030170">
    <property type="term" value="F:pyridoxal phosphate binding"/>
    <property type="evidence" value="ECO:0007669"/>
    <property type="project" value="InterPro"/>
</dbReference>
<dbReference type="InterPro" id="IPR052353">
    <property type="entry name" value="Benzoxazolinone_Detox_Enz"/>
</dbReference>
<dbReference type="InterPro" id="IPR005302">
    <property type="entry name" value="MoCF_Sase_C"/>
</dbReference>
<accession>A0A6B1D298</accession>
<dbReference type="Gene3D" id="2.40.33.20">
    <property type="entry name" value="PK beta-barrel domain-like"/>
    <property type="match status" value="1"/>
</dbReference>
<gene>
    <name evidence="2" type="ORF">F4X14_02935</name>
</gene>
<dbReference type="PANTHER" id="PTHR30212:SF2">
    <property type="entry name" value="PROTEIN YIIM"/>
    <property type="match status" value="1"/>
</dbReference>
<dbReference type="GO" id="GO:0003824">
    <property type="term" value="F:catalytic activity"/>
    <property type="evidence" value="ECO:0007669"/>
    <property type="project" value="InterPro"/>
</dbReference>
<comment type="caution">
    <text evidence="2">The sequence shown here is derived from an EMBL/GenBank/DDBJ whole genome shotgun (WGS) entry which is preliminary data.</text>
</comment>
<organism evidence="2">
    <name type="scientific">Caldilineaceae bacterium SB0661_bin_32</name>
    <dbReference type="NCBI Taxonomy" id="2605255"/>
    <lineage>
        <taxon>Bacteria</taxon>
        <taxon>Bacillati</taxon>
        <taxon>Chloroflexota</taxon>
        <taxon>Caldilineae</taxon>
        <taxon>Caldilineales</taxon>
        <taxon>Caldilineaceae</taxon>
    </lineage>
</organism>
<evidence type="ECO:0000259" key="1">
    <source>
        <dbReference type="PROSITE" id="PS51340"/>
    </source>
</evidence>
<dbReference type="SUPFAM" id="SSF50800">
    <property type="entry name" value="PK beta-barrel domain-like"/>
    <property type="match status" value="1"/>
</dbReference>
<proteinExistence type="predicted"/>
<dbReference type="InterPro" id="IPR011037">
    <property type="entry name" value="Pyrv_Knase-like_insert_dom_sf"/>
</dbReference>
<dbReference type="Pfam" id="PF03473">
    <property type="entry name" value="MOSC"/>
    <property type="match status" value="1"/>
</dbReference>
<dbReference type="PROSITE" id="PS51340">
    <property type="entry name" value="MOSC"/>
    <property type="match status" value="1"/>
</dbReference>
<feature type="domain" description="MOSC" evidence="1">
    <location>
        <begin position="41"/>
        <end position="181"/>
    </location>
</feature>
<dbReference type="AlphaFoldDB" id="A0A6B1D298"/>
<evidence type="ECO:0000313" key="2">
    <source>
        <dbReference type="EMBL" id="MYC93901.1"/>
    </source>
</evidence>
<sequence>MSTVTHLEMAELEKNLEEIRRSPQEEGRLALIVRRPRSGEREVIEAGELSVAEGLVGDNWSTRSPDAALEPERQLTIMNARVAGLLAQDEERWELFGDQLYIDLELSEANLPVGTRLAMGEAVIEVTPVDHTGCKKFAERFGVDAVKFVSTQVGKELRLRGMYAKVVQPGPIRAGDTVRKL</sequence>
<dbReference type="EMBL" id="VXMH01000015">
    <property type="protein sequence ID" value="MYC93901.1"/>
    <property type="molecule type" value="Genomic_DNA"/>
</dbReference>
<protein>
    <submittedName>
        <fullName evidence="2">MOSC domain-containing protein</fullName>
    </submittedName>
</protein>
<name>A0A6B1D298_9CHLR</name>
<dbReference type="GO" id="GO:0030151">
    <property type="term" value="F:molybdenum ion binding"/>
    <property type="evidence" value="ECO:0007669"/>
    <property type="project" value="InterPro"/>
</dbReference>
<dbReference type="PANTHER" id="PTHR30212">
    <property type="entry name" value="PROTEIN YIIM"/>
    <property type="match status" value="1"/>
</dbReference>